<proteinExistence type="predicted"/>
<sequence>MTAPFLFVERICFSAKLLIDVLVEVLSVSDVPDLASGSHC</sequence>
<protein>
    <submittedName>
        <fullName evidence="1">Uncharacterized protein</fullName>
    </submittedName>
</protein>
<name>A0A1I5PZ39_9FIRM</name>
<dbReference type="Proteomes" id="UP000182624">
    <property type="component" value="Unassembled WGS sequence"/>
</dbReference>
<gene>
    <name evidence="1" type="ORF">SAMN04487928_101221</name>
</gene>
<accession>A0A1I5PZ39</accession>
<evidence type="ECO:0000313" key="1">
    <source>
        <dbReference type="EMBL" id="SFP39324.1"/>
    </source>
</evidence>
<evidence type="ECO:0000313" key="2">
    <source>
        <dbReference type="Proteomes" id="UP000182624"/>
    </source>
</evidence>
<organism evidence="1 2">
    <name type="scientific">Butyrivibrio proteoclasticus</name>
    <dbReference type="NCBI Taxonomy" id="43305"/>
    <lineage>
        <taxon>Bacteria</taxon>
        <taxon>Bacillati</taxon>
        <taxon>Bacillota</taxon>
        <taxon>Clostridia</taxon>
        <taxon>Lachnospirales</taxon>
        <taxon>Lachnospiraceae</taxon>
        <taxon>Butyrivibrio</taxon>
    </lineage>
</organism>
<dbReference type="AlphaFoldDB" id="A0A1I5PZ39"/>
<dbReference type="EMBL" id="FOXO01000001">
    <property type="protein sequence ID" value="SFP39324.1"/>
    <property type="molecule type" value="Genomic_DNA"/>
</dbReference>
<reference evidence="2" key="1">
    <citation type="submission" date="2016-10" db="EMBL/GenBank/DDBJ databases">
        <authorList>
            <person name="Varghese N."/>
            <person name="Submissions S."/>
        </authorList>
    </citation>
    <scope>NUCLEOTIDE SEQUENCE [LARGE SCALE GENOMIC DNA]</scope>
    <source>
        <strain evidence="2">P18</strain>
    </source>
</reference>
<keyword evidence="2" id="KW-1185">Reference proteome</keyword>